<proteinExistence type="predicted"/>
<sequence>MQGDREKDEGEERRKETSGERRRREEEGRVRAGVHEVPPAHVRGGSRATVQRAVGLAAGPPGPARPSRPPAGPRAFAEAGGPQVRTLYQPRGRGRAPAGAERPQTTA</sequence>
<feature type="compositionally biased region" description="Pro residues" evidence="1">
    <location>
        <begin position="60"/>
        <end position="72"/>
    </location>
</feature>
<dbReference type="AlphaFoldDB" id="A0AAD7SGK4"/>
<accession>A0AAD7SGK4</accession>
<dbReference type="EMBL" id="JAINUG010000065">
    <property type="protein sequence ID" value="KAJ8402181.1"/>
    <property type="molecule type" value="Genomic_DNA"/>
</dbReference>
<dbReference type="Proteomes" id="UP001221898">
    <property type="component" value="Unassembled WGS sequence"/>
</dbReference>
<keyword evidence="3" id="KW-1185">Reference proteome</keyword>
<feature type="region of interest" description="Disordered" evidence="1">
    <location>
        <begin position="1"/>
        <end position="107"/>
    </location>
</feature>
<feature type="compositionally biased region" description="Low complexity" evidence="1">
    <location>
        <begin position="95"/>
        <end position="107"/>
    </location>
</feature>
<protein>
    <submittedName>
        <fullName evidence="2">Uncharacterized protein</fullName>
    </submittedName>
</protein>
<reference evidence="2" key="1">
    <citation type="journal article" date="2023" name="Science">
        <title>Genome structures resolve the early diversification of teleost fishes.</title>
        <authorList>
            <person name="Parey E."/>
            <person name="Louis A."/>
            <person name="Montfort J."/>
            <person name="Bouchez O."/>
            <person name="Roques C."/>
            <person name="Iampietro C."/>
            <person name="Lluch J."/>
            <person name="Castinel A."/>
            <person name="Donnadieu C."/>
            <person name="Desvignes T."/>
            <person name="Floi Bucao C."/>
            <person name="Jouanno E."/>
            <person name="Wen M."/>
            <person name="Mejri S."/>
            <person name="Dirks R."/>
            <person name="Jansen H."/>
            <person name="Henkel C."/>
            <person name="Chen W.J."/>
            <person name="Zahm M."/>
            <person name="Cabau C."/>
            <person name="Klopp C."/>
            <person name="Thompson A.W."/>
            <person name="Robinson-Rechavi M."/>
            <person name="Braasch I."/>
            <person name="Lecointre G."/>
            <person name="Bobe J."/>
            <person name="Postlethwait J.H."/>
            <person name="Berthelot C."/>
            <person name="Roest Crollius H."/>
            <person name="Guiguen Y."/>
        </authorList>
    </citation>
    <scope>NUCLEOTIDE SEQUENCE</scope>
    <source>
        <strain evidence="2">NC1722</strain>
    </source>
</reference>
<organism evidence="2 3">
    <name type="scientific">Aldrovandia affinis</name>
    <dbReference type="NCBI Taxonomy" id="143900"/>
    <lineage>
        <taxon>Eukaryota</taxon>
        <taxon>Metazoa</taxon>
        <taxon>Chordata</taxon>
        <taxon>Craniata</taxon>
        <taxon>Vertebrata</taxon>
        <taxon>Euteleostomi</taxon>
        <taxon>Actinopterygii</taxon>
        <taxon>Neopterygii</taxon>
        <taxon>Teleostei</taxon>
        <taxon>Notacanthiformes</taxon>
        <taxon>Halosauridae</taxon>
        <taxon>Aldrovandia</taxon>
    </lineage>
</organism>
<evidence type="ECO:0000256" key="1">
    <source>
        <dbReference type="SAM" id="MobiDB-lite"/>
    </source>
</evidence>
<feature type="compositionally biased region" description="Basic and acidic residues" evidence="1">
    <location>
        <begin position="1"/>
        <end position="34"/>
    </location>
</feature>
<name>A0AAD7SGK4_9TELE</name>
<gene>
    <name evidence="2" type="ORF">AAFF_G00370460</name>
</gene>
<comment type="caution">
    <text evidence="2">The sequence shown here is derived from an EMBL/GenBank/DDBJ whole genome shotgun (WGS) entry which is preliminary data.</text>
</comment>
<evidence type="ECO:0000313" key="2">
    <source>
        <dbReference type="EMBL" id="KAJ8402181.1"/>
    </source>
</evidence>
<evidence type="ECO:0000313" key="3">
    <source>
        <dbReference type="Proteomes" id="UP001221898"/>
    </source>
</evidence>